<dbReference type="Gene3D" id="3.30.160.60">
    <property type="entry name" value="Classic Zinc Finger"/>
    <property type="match status" value="1"/>
</dbReference>
<evidence type="ECO:0000256" key="2">
    <source>
        <dbReference type="SAM" id="MobiDB-lite"/>
    </source>
</evidence>
<feature type="region of interest" description="Disordered" evidence="2">
    <location>
        <begin position="217"/>
        <end position="310"/>
    </location>
</feature>
<dbReference type="Proteomes" id="UP000663853">
    <property type="component" value="Unassembled WGS sequence"/>
</dbReference>
<name>A0A8H3H0C8_9AGAM</name>
<keyword evidence="1" id="KW-0862">Zinc</keyword>
<evidence type="ECO:0000259" key="3">
    <source>
        <dbReference type="PROSITE" id="PS50157"/>
    </source>
</evidence>
<dbReference type="EMBL" id="CAJMXA010002085">
    <property type="protein sequence ID" value="CAE6475371.1"/>
    <property type="molecule type" value="Genomic_DNA"/>
</dbReference>
<dbReference type="InterPro" id="IPR036236">
    <property type="entry name" value="Znf_C2H2_sf"/>
</dbReference>
<dbReference type="PROSITE" id="PS00028">
    <property type="entry name" value="ZINC_FINGER_C2H2_1"/>
    <property type="match status" value="2"/>
</dbReference>
<protein>
    <recommendedName>
        <fullName evidence="3">C2H2-type domain-containing protein</fullName>
    </recommendedName>
</protein>
<feature type="domain" description="C2H2-type" evidence="3">
    <location>
        <begin position="336"/>
        <end position="363"/>
    </location>
</feature>
<dbReference type="SMART" id="SM00355">
    <property type="entry name" value="ZnF_C2H2"/>
    <property type="match status" value="2"/>
</dbReference>
<dbReference type="GO" id="GO:0008270">
    <property type="term" value="F:zinc ion binding"/>
    <property type="evidence" value="ECO:0007669"/>
    <property type="project" value="UniProtKB-KW"/>
</dbReference>
<feature type="compositionally biased region" description="Polar residues" evidence="2">
    <location>
        <begin position="217"/>
        <end position="232"/>
    </location>
</feature>
<evidence type="ECO:0000313" key="5">
    <source>
        <dbReference type="Proteomes" id="UP000663853"/>
    </source>
</evidence>
<keyword evidence="1" id="KW-0863">Zinc-finger</keyword>
<evidence type="ECO:0000256" key="1">
    <source>
        <dbReference type="PROSITE-ProRule" id="PRU00042"/>
    </source>
</evidence>
<accession>A0A8H3H0C8</accession>
<dbReference type="PROSITE" id="PS50157">
    <property type="entry name" value="ZINC_FINGER_C2H2_2"/>
    <property type="match status" value="1"/>
</dbReference>
<dbReference type="AlphaFoldDB" id="A0A8H3H0C8"/>
<keyword evidence="1" id="KW-0479">Metal-binding</keyword>
<feature type="compositionally biased region" description="Basic and acidic residues" evidence="2">
    <location>
        <begin position="272"/>
        <end position="284"/>
    </location>
</feature>
<gene>
    <name evidence="4" type="ORF">RDB_LOCUS80577</name>
</gene>
<sequence>MARGNQLVQSPGDRHCPNAYRPVPSASSAGASLEKSLFPCHSDHSRASSEDGVDSSPGAQGHQHGRGGLVPIRPENVAPTPDNQIPLQVGVQPSGAATRTCPNPYYHPRPTSSSVQGTESVVPAEALNTVDPINIHHPNLNSNIHASSDNLDSADSLDPLELYKIGQLLCSIARDMIAENVRPAQIYILDWFPVPPDVPIPFSTSFLQQYRHTPATHHSSTPVVQLNPQSHPRLSDLGGASVNAALPIAASPNQLPPGPSIHLSPSFGFEGTRIDSNDHDHLPDHLSSGPSDPNAHSVGVAASNSHGDETFDQNFPVLQPISPGSEAPTSPDPNPRVCTRCNKRFNRTNDLLDHMHKHDGIKRHSCRFCGVLIAYRNNLIEHQKKCKHNPDL</sequence>
<feature type="region of interest" description="Disordered" evidence="2">
    <location>
        <begin position="1"/>
        <end position="116"/>
    </location>
</feature>
<evidence type="ECO:0000313" key="4">
    <source>
        <dbReference type="EMBL" id="CAE6475371.1"/>
    </source>
</evidence>
<dbReference type="SUPFAM" id="SSF57667">
    <property type="entry name" value="beta-beta-alpha zinc fingers"/>
    <property type="match status" value="1"/>
</dbReference>
<organism evidence="4 5">
    <name type="scientific">Rhizoctonia solani</name>
    <dbReference type="NCBI Taxonomy" id="456999"/>
    <lineage>
        <taxon>Eukaryota</taxon>
        <taxon>Fungi</taxon>
        <taxon>Dikarya</taxon>
        <taxon>Basidiomycota</taxon>
        <taxon>Agaricomycotina</taxon>
        <taxon>Agaricomycetes</taxon>
        <taxon>Cantharellales</taxon>
        <taxon>Ceratobasidiaceae</taxon>
        <taxon>Rhizoctonia</taxon>
    </lineage>
</organism>
<reference evidence="4" key="1">
    <citation type="submission" date="2021-01" db="EMBL/GenBank/DDBJ databases">
        <authorList>
            <person name="Kaushik A."/>
        </authorList>
    </citation>
    <scope>NUCLEOTIDE SEQUENCE</scope>
    <source>
        <strain evidence="4">AG6-10EEA</strain>
    </source>
</reference>
<proteinExistence type="predicted"/>
<comment type="caution">
    <text evidence="4">The sequence shown here is derived from an EMBL/GenBank/DDBJ whole genome shotgun (WGS) entry which is preliminary data.</text>
</comment>
<dbReference type="InterPro" id="IPR013087">
    <property type="entry name" value="Znf_C2H2_type"/>
</dbReference>